<evidence type="ECO:0000256" key="9">
    <source>
        <dbReference type="SAM" id="Phobius"/>
    </source>
</evidence>
<keyword evidence="9" id="KW-0472">Membrane</keyword>
<dbReference type="GO" id="GO:0004674">
    <property type="term" value="F:protein serine/threonine kinase activity"/>
    <property type="evidence" value="ECO:0007669"/>
    <property type="project" value="UniProtKB-KW"/>
</dbReference>
<dbReference type="AlphaFoldDB" id="A0A225DU54"/>
<dbReference type="PANTHER" id="PTHR43289:SF34">
    <property type="entry name" value="SERINE_THREONINE-PROTEIN KINASE YBDM-RELATED"/>
    <property type="match status" value="1"/>
</dbReference>
<dbReference type="Gene3D" id="3.30.200.20">
    <property type="entry name" value="Phosphorylase Kinase, domain 1"/>
    <property type="match status" value="1"/>
</dbReference>
<dbReference type="Gene3D" id="1.10.10.1320">
    <property type="entry name" value="Anti-sigma factor, zinc-finger domain"/>
    <property type="match status" value="1"/>
</dbReference>
<dbReference type="Gene3D" id="3.80.10.10">
    <property type="entry name" value="Ribonuclease Inhibitor"/>
    <property type="match status" value="1"/>
</dbReference>
<gene>
    <name evidence="11" type="ORF">FRUB_05805</name>
</gene>
<evidence type="ECO:0000313" key="11">
    <source>
        <dbReference type="EMBL" id="OWK39915.1"/>
    </source>
</evidence>
<dbReference type="SUPFAM" id="SSF56112">
    <property type="entry name" value="Protein kinase-like (PK-like)"/>
    <property type="match status" value="1"/>
</dbReference>
<dbReference type="PROSITE" id="PS00107">
    <property type="entry name" value="PROTEIN_KINASE_ATP"/>
    <property type="match status" value="1"/>
</dbReference>
<comment type="caution">
    <text evidence="11">The sequence shown here is derived from an EMBL/GenBank/DDBJ whole genome shotgun (WGS) entry which is preliminary data.</text>
</comment>
<sequence>MDVNCCPSPDVWERYVLGRVDEPEQHVLDAHLASCPDCLRQLEQASGEDTLVADLRTRLNLPPEPPDPTADRVISHVVQRADTLCWGAGPGPAPADPGEILAPPQEADEVGRLGPFRVLRMLGRGGMGVVFLAEDTSLRRPVALKVLDPDLARRPDGAARFLREARAAAALRHERVVTIYQVGEADGPAGPVPFLAMELLEGESLGQALARGPIPTAEVVRIGREICEGLDAAHRAGVIHRDVKPDNIWLEGEARRVKLLDFGLARAGRLDTQLTRDGVVIGTPAYMAPEQAAGRPVDHRADLFGLGCVLYRMCTGRLPFPATDVLAILTALATREPLPVREINPAAPPALAALVHRLLAKDPARRPASAEEVATALRGIGQTLPSSARPAKRRRRFGLALGLAAVLVAAAVAAAVVVIRTPHGPAEFVIDTDDPDFAFRVDGKGGVDLEDRKTERRYQLKVGRYDPATGEYEVDVTEPVAGIQFSTKTLTVKRGERVAMRASARRPDQPRGPAGVKGVEPPASGPDRDWLTRVARLPADEQVAAVTARLKEINPGFEGPVTPRVEDGVVVGLEFPAHRVTNVSPVRGLAGLRELSCAGTHDNPGWVTDLKPLAGLRLRVLSVANNIHLSDLGPLEEMPLEELYCYGTVVVDLVPLQKCPLTILDVGSTKVTNLAPLKGLPLTRFRANDSKVTDLGPLAGIRLVEIWCGNCKRLADLGPLKGMPLEGVNVEGTGVADLGPLKGAPVRALFAPDAAVAAARKLLEATPTLETINDKPHGAYWADVDAKKP</sequence>
<dbReference type="FunFam" id="1.10.510.10:FF:000021">
    <property type="entry name" value="Serine/threonine protein kinase"/>
    <property type="match status" value="1"/>
</dbReference>
<organism evidence="11 12">
    <name type="scientific">Fimbriiglobus ruber</name>
    <dbReference type="NCBI Taxonomy" id="1908690"/>
    <lineage>
        <taxon>Bacteria</taxon>
        <taxon>Pseudomonadati</taxon>
        <taxon>Planctomycetota</taxon>
        <taxon>Planctomycetia</taxon>
        <taxon>Gemmatales</taxon>
        <taxon>Gemmataceae</taxon>
        <taxon>Fimbriiglobus</taxon>
    </lineage>
</organism>
<keyword evidence="3" id="KW-0808">Transferase</keyword>
<evidence type="ECO:0000256" key="6">
    <source>
        <dbReference type="ARBA" id="ARBA00022840"/>
    </source>
</evidence>
<dbReference type="InterPro" id="IPR027383">
    <property type="entry name" value="Znf_put"/>
</dbReference>
<proteinExistence type="predicted"/>
<keyword evidence="6 7" id="KW-0067">ATP-binding</keyword>
<keyword evidence="2" id="KW-0723">Serine/threonine-protein kinase</keyword>
<dbReference type="EMBL" id="NIDE01000009">
    <property type="protein sequence ID" value="OWK39915.1"/>
    <property type="molecule type" value="Genomic_DNA"/>
</dbReference>
<evidence type="ECO:0000313" key="12">
    <source>
        <dbReference type="Proteomes" id="UP000214646"/>
    </source>
</evidence>
<keyword evidence="9" id="KW-0812">Transmembrane</keyword>
<dbReference type="CDD" id="cd14014">
    <property type="entry name" value="STKc_PknB_like"/>
    <property type="match status" value="1"/>
</dbReference>
<feature type="region of interest" description="Disordered" evidence="8">
    <location>
        <begin position="498"/>
        <end position="529"/>
    </location>
</feature>
<keyword evidence="5 11" id="KW-0418">Kinase</keyword>
<feature type="compositionally biased region" description="Basic and acidic residues" evidence="8">
    <location>
        <begin position="498"/>
        <end position="509"/>
    </location>
</feature>
<dbReference type="EC" id="2.7.11.1" evidence="1"/>
<name>A0A225DU54_9BACT</name>
<evidence type="ECO:0000259" key="10">
    <source>
        <dbReference type="PROSITE" id="PS50011"/>
    </source>
</evidence>
<feature type="transmembrane region" description="Helical" evidence="9">
    <location>
        <begin position="397"/>
        <end position="419"/>
    </location>
</feature>
<evidence type="ECO:0000256" key="7">
    <source>
        <dbReference type="PROSITE-ProRule" id="PRU10141"/>
    </source>
</evidence>
<evidence type="ECO:0000256" key="4">
    <source>
        <dbReference type="ARBA" id="ARBA00022741"/>
    </source>
</evidence>
<dbReference type="PANTHER" id="PTHR43289">
    <property type="entry name" value="MITOGEN-ACTIVATED PROTEIN KINASE KINASE KINASE 20-RELATED"/>
    <property type="match status" value="1"/>
</dbReference>
<evidence type="ECO:0000256" key="8">
    <source>
        <dbReference type="SAM" id="MobiDB-lite"/>
    </source>
</evidence>
<reference evidence="12" key="1">
    <citation type="submission" date="2017-06" db="EMBL/GenBank/DDBJ databases">
        <title>Genome analysis of Fimbriiglobus ruber SP5, the first member of the order Planctomycetales with confirmed chitinolytic capability.</title>
        <authorList>
            <person name="Ravin N.V."/>
            <person name="Rakitin A.L."/>
            <person name="Ivanova A.A."/>
            <person name="Beletsky A.V."/>
            <person name="Kulichevskaya I.S."/>
            <person name="Mardanov A.V."/>
            <person name="Dedysh S.N."/>
        </authorList>
    </citation>
    <scope>NUCLEOTIDE SEQUENCE [LARGE SCALE GENOMIC DNA]</scope>
    <source>
        <strain evidence="12">SP5</strain>
    </source>
</reference>
<dbReference type="GO" id="GO:0005524">
    <property type="term" value="F:ATP binding"/>
    <property type="evidence" value="ECO:0007669"/>
    <property type="project" value="UniProtKB-UniRule"/>
</dbReference>
<dbReference type="Pfam" id="PF00069">
    <property type="entry name" value="Pkinase"/>
    <property type="match status" value="1"/>
</dbReference>
<evidence type="ECO:0000256" key="1">
    <source>
        <dbReference type="ARBA" id="ARBA00012513"/>
    </source>
</evidence>
<dbReference type="InterPro" id="IPR000719">
    <property type="entry name" value="Prot_kinase_dom"/>
</dbReference>
<protein>
    <recommendedName>
        <fullName evidence="1">non-specific serine/threonine protein kinase</fullName>
        <ecNumber evidence="1">2.7.11.1</ecNumber>
    </recommendedName>
</protein>
<accession>A0A225DU54</accession>
<dbReference type="Pfam" id="PF13490">
    <property type="entry name" value="zf-HC2"/>
    <property type="match status" value="1"/>
</dbReference>
<dbReference type="InterPro" id="IPR032675">
    <property type="entry name" value="LRR_dom_sf"/>
</dbReference>
<feature type="binding site" evidence="7">
    <location>
        <position position="145"/>
    </location>
    <ligand>
        <name>ATP</name>
        <dbReference type="ChEBI" id="CHEBI:30616"/>
    </ligand>
</feature>
<keyword evidence="9" id="KW-1133">Transmembrane helix</keyword>
<dbReference type="SUPFAM" id="SSF52058">
    <property type="entry name" value="L domain-like"/>
    <property type="match status" value="1"/>
</dbReference>
<feature type="domain" description="Protein kinase" evidence="10">
    <location>
        <begin position="116"/>
        <end position="378"/>
    </location>
</feature>
<dbReference type="RefSeq" id="WP_161967659.1">
    <property type="nucleotide sequence ID" value="NZ_NIDE01000009.1"/>
</dbReference>
<keyword evidence="12" id="KW-1185">Reference proteome</keyword>
<evidence type="ECO:0000256" key="2">
    <source>
        <dbReference type="ARBA" id="ARBA00022527"/>
    </source>
</evidence>
<dbReference type="SMART" id="SM00220">
    <property type="entry name" value="S_TKc"/>
    <property type="match status" value="1"/>
</dbReference>
<keyword evidence="4 7" id="KW-0547">Nucleotide-binding</keyword>
<dbReference type="Proteomes" id="UP000214646">
    <property type="component" value="Unassembled WGS sequence"/>
</dbReference>
<evidence type="ECO:0000256" key="5">
    <source>
        <dbReference type="ARBA" id="ARBA00022777"/>
    </source>
</evidence>
<dbReference type="Gene3D" id="1.10.510.10">
    <property type="entry name" value="Transferase(Phosphotransferase) domain 1"/>
    <property type="match status" value="1"/>
</dbReference>
<dbReference type="InterPro" id="IPR041916">
    <property type="entry name" value="Anti_sigma_zinc_sf"/>
</dbReference>
<dbReference type="PROSITE" id="PS50011">
    <property type="entry name" value="PROTEIN_KINASE_DOM"/>
    <property type="match status" value="1"/>
</dbReference>
<dbReference type="OrthoDB" id="238911at2"/>
<evidence type="ECO:0000256" key="3">
    <source>
        <dbReference type="ARBA" id="ARBA00022679"/>
    </source>
</evidence>
<dbReference type="InterPro" id="IPR011009">
    <property type="entry name" value="Kinase-like_dom_sf"/>
</dbReference>
<dbReference type="InterPro" id="IPR017441">
    <property type="entry name" value="Protein_kinase_ATP_BS"/>
</dbReference>